<dbReference type="SMART" id="SM00271">
    <property type="entry name" value="DnaJ"/>
    <property type="match status" value="1"/>
</dbReference>
<dbReference type="Gene3D" id="1.10.287.110">
    <property type="entry name" value="DnaJ domain"/>
    <property type="match status" value="1"/>
</dbReference>
<dbReference type="GO" id="GO:0000390">
    <property type="term" value="P:spliceosomal complex disassembly"/>
    <property type="evidence" value="ECO:0007669"/>
    <property type="project" value="TreeGrafter"/>
</dbReference>
<evidence type="ECO:0000259" key="7">
    <source>
        <dbReference type="PROSITE" id="PS50076"/>
    </source>
</evidence>
<dbReference type="Pfam" id="PF00226">
    <property type="entry name" value="DnaJ"/>
    <property type="match status" value="1"/>
</dbReference>
<dbReference type="Proteomes" id="UP000606974">
    <property type="component" value="Unassembled WGS sequence"/>
</dbReference>
<feature type="compositionally biased region" description="Polar residues" evidence="6">
    <location>
        <begin position="199"/>
        <end position="209"/>
    </location>
</feature>
<reference evidence="8" key="1">
    <citation type="submission" date="2020-02" db="EMBL/GenBank/DDBJ databases">
        <authorList>
            <person name="Palmer J.M."/>
        </authorList>
    </citation>
    <scope>NUCLEOTIDE SEQUENCE</scope>
    <source>
        <strain evidence="8">EPUS1.4</strain>
        <tissue evidence="8">Thallus</tissue>
    </source>
</reference>
<keyword evidence="3" id="KW-0963">Cytoplasm</keyword>
<feature type="region of interest" description="Disordered" evidence="6">
    <location>
        <begin position="81"/>
        <end position="260"/>
    </location>
</feature>
<dbReference type="InterPro" id="IPR001623">
    <property type="entry name" value="DnaJ_domain"/>
</dbReference>
<dbReference type="GO" id="GO:0005737">
    <property type="term" value="C:cytoplasm"/>
    <property type="evidence" value="ECO:0007669"/>
    <property type="project" value="UniProtKB-SubCell"/>
</dbReference>
<keyword evidence="5" id="KW-0539">Nucleus</keyword>
<comment type="subcellular location">
    <subcellularLocation>
        <location evidence="2">Cytoplasm</location>
    </subcellularLocation>
    <subcellularLocation>
        <location evidence="1">Nucleus</location>
    </subcellularLocation>
</comment>
<dbReference type="EMBL" id="JAACFV010000131">
    <property type="protein sequence ID" value="KAF7504648.1"/>
    <property type="molecule type" value="Genomic_DNA"/>
</dbReference>
<evidence type="ECO:0000256" key="3">
    <source>
        <dbReference type="ARBA" id="ARBA00022490"/>
    </source>
</evidence>
<feature type="compositionally biased region" description="Polar residues" evidence="6">
    <location>
        <begin position="219"/>
        <end position="228"/>
    </location>
</feature>
<organism evidence="8 9">
    <name type="scientific">Endocarpon pusillum</name>
    <dbReference type="NCBI Taxonomy" id="364733"/>
    <lineage>
        <taxon>Eukaryota</taxon>
        <taxon>Fungi</taxon>
        <taxon>Dikarya</taxon>
        <taxon>Ascomycota</taxon>
        <taxon>Pezizomycotina</taxon>
        <taxon>Eurotiomycetes</taxon>
        <taxon>Chaetothyriomycetidae</taxon>
        <taxon>Verrucariales</taxon>
        <taxon>Verrucariaceae</taxon>
        <taxon>Endocarpon</taxon>
    </lineage>
</organism>
<evidence type="ECO:0000256" key="1">
    <source>
        <dbReference type="ARBA" id="ARBA00004123"/>
    </source>
</evidence>
<comment type="caution">
    <text evidence="8">The sequence shown here is derived from an EMBL/GenBank/DDBJ whole genome shotgun (WGS) entry which is preliminary data.</text>
</comment>
<proteinExistence type="predicted"/>
<evidence type="ECO:0000256" key="6">
    <source>
        <dbReference type="SAM" id="MobiDB-lite"/>
    </source>
</evidence>
<dbReference type="InterPro" id="IPR036869">
    <property type="entry name" value="J_dom_sf"/>
</dbReference>
<evidence type="ECO:0000313" key="9">
    <source>
        <dbReference type="Proteomes" id="UP000606974"/>
    </source>
</evidence>
<dbReference type="PRINTS" id="PR00625">
    <property type="entry name" value="JDOMAIN"/>
</dbReference>
<dbReference type="CDD" id="cd06257">
    <property type="entry name" value="DnaJ"/>
    <property type="match status" value="1"/>
</dbReference>
<evidence type="ECO:0000256" key="2">
    <source>
        <dbReference type="ARBA" id="ARBA00004496"/>
    </source>
</evidence>
<dbReference type="InterPro" id="IPR052094">
    <property type="entry name" value="Pre-mRNA-splicing_ERAD"/>
</dbReference>
<gene>
    <name evidence="8" type="ORF">GJ744_002002</name>
</gene>
<accession>A0A8H7A8T6</accession>
<protein>
    <recommendedName>
        <fullName evidence="7">J domain-containing protein</fullName>
    </recommendedName>
</protein>
<dbReference type="PANTHER" id="PTHR44313">
    <property type="entry name" value="DNAJ HOMOLOG SUBFAMILY C MEMBER 17"/>
    <property type="match status" value="1"/>
</dbReference>
<dbReference type="PROSITE" id="PS50076">
    <property type="entry name" value="DNAJ_2"/>
    <property type="match status" value="1"/>
</dbReference>
<feature type="compositionally biased region" description="Basic and acidic residues" evidence="6">
    <location>
        <begin position="230"/>
        <end position="251"/>
    </location>
</feature>
<keyword evidence="4" id="KW-0143">Chaperone</keyword>
<feature type="compositionally biased region" description="Basic and acidic residues" evidence="6">
    <location>
        <begin position="81"/>
        <end position="112"/>
    </location>
</feature>
<feature type="compositionally biased region" description="Basic and acidic residues" evidence="6">
    <location>
        <begin position="127"/>
        <end position="191"/>
    </location>
</feature>
<evidence type="ECO:0000256" key="5">
    <source>
        <dbReference type="ARBA" id="ARBA00023242"/>
    </source>
</evidence>
<evidence type="ECO:0000313" key="8">
    <source>
        <dbReference type="EMBL" id="KAF7504648.1"/>
    </source>
</evidence>
<dbReference type="PANTHER" id="PTHR44313:SF1">
    <property type="entry name" value="DNAJ HOMOLOG SUBFAMILY C MEMBER 17"/>
    <property type="match status" value="1"/>
</dbReference>
<dbReference type="AlphaFoldDB" id="A0A8H7A8T6"/>
<dbReference type="GO" id="GO:0005681">
    <property type="term" value="C:spliceosomal complex"/>
    <property type="evidence" value="ECO:0007669"/>
    <property type="project" value="TreeGrafter"/>
</dbReference>
<dbReference type="OrthoDB" id="376357at2759"/>
<dbReference type="SUPFAM" id="SSF46565">
    <property type="entry name" value="Chaperone J-domain"/>
    <property type="match status" value="1"/>
</dbReference>
<name>A0A8H7A8T6_9EURO</name>
<keyword evidence="9" id="KW-1185">Reference proteome</keyword>
<feature type="domain" description="J" evidence="7">
    <location>
        <begin position="16"/>
        <end position="81"/>
    </location>
</feature>
<sequence>MPSNDDLSTHATSSIDFYSLLSLPPKATESEIRSAFRKTSLKYHPDKVGSTPENVEKFLLVKIAHDVLSDPKIRALYDQTREAKERKQAETEKLDAGRRKMVSELERRERNAKYPGGLGVMGVKRSRTGEEESPEQKLEREIRRISEENRRKKEAMIESKERERLEEEERLVDEKEARERLKKAKDRDGLRDHKKVPTFTFSTKTSLSEVPTGPDAQQALRNGSSFEQSVLEKLKKAQREKEKRKLLEAEKQAGNGQGPG</sequence>
<evidence type="ECO:0000256" key="4">
    <source>
        <dbReference type="ARBA" id="ARBA00023186"/>
    </source>
</evidence>